<dbReference type="GO" id="GO:0006355">
    <property type="term" value="P:regulation of DNA-templated transcription"/>
    <property type="evidence" value="ECO:0007669"/>
    <property type="project" value="InterPro"/>
</dbReference>
<evidence type="ECO:0000259" key="9">
    <source>
        <dbReference type="PROSITE" id="PS51504"/>
    </source>
</evidence>
<dbReference type="PRINTS" id="PR00929">
    <property type="entry name" value="ATHOOK"/>
</dbReference>
<keyword evidence="3" id="KW-0007">Acetylation</keyword>
<keyword evidence="2" id="KW-0677">Repeat</keyword>
<feature type="region of interest" description="Disordered" evidence="8">
    <location>
        <begin position="85"/>
        <end position="262"/>
    </location>
</feature>
<dbReference type="PROSITE" id="PS51504">
    <property type="entry name" value="H15"/>
    <property type="match status" value="1"/>
</dbReference>
<evidence type="ECO:0000256" key="4">
    <source>
        <dbReference type="ARBA" id="ARBA00023125"/>
    </source>
</evidence>
<gene>
    <name evidence="10" type="ORF">LIER_18181</name>
</gene>
<evidence type="ECO:0000256" key="6">
    <source>
        <dbReference type="ARBA" id="ARBA00068571"/>
    </source>
</evidence>
<dbReference type="SMART" id="SM00384">
    <property type="entry name" value="AT_hook"/>
    <property type="match status" value="6"/>
</dbReference>
<feature type="compositionally biased region" description="Basic and acidic residues" evidence="8">
    <location>
        <begin position="183"/>
        <end position="197"/>
    </location>
</feature>
<keyword evidence="5" id="KW-0539">Nucleus</keyword>
<dbReference type="GO" id="GO:0005730">
    <property type="term" value="C:nucleolus"/>
    <property type="evidence" value="ECO:0007669"/>
    <property type="project" value="UniProtKB-SubCell"/>
</dbReference>
<accession>A0AAV3QHG4</accession>
<feature type="compositionally biased region" description="Polar residues" evidence="8">
    <location>
        <begin position="224"/>
        <end position="237"/>
    </location>
</feature>
<dbReference type="AlphaFoldDB" id="A0AAV3QHG4"/>
<proteinExistence type="predicted"/>
<feature type="domain" description="H15" evidence="9">
    <location>
        <begin position="21"/>
        <end position="90"/>
    </location>
</feature>
<evidence type="ECO:0000256" key="7">
    <source>
        <dbReference type="ARBA" id="ARBA00076335"/>
    </source>
</evidence>
<dbReference type="GO" id="GO:0006334">
    <property type="term" value="P:nucleosome assembly"/>
    <property type="evidence" value="ECO:0007669"/>
    <property type="project" value="InterPro"/>
</dbReference>
<dbReference type="GO" id="GO:0000786">
    <property type="term" value="C:nucleosome"/>
    <property type="evidence" value="ECO:0007669"/>
    <property type="project" value="InterPro"/>
</dbReference>
<feature type="compositionally biased region" description="Polar residues" evidence="8">
    <location>
        <begin position="198"/>
        <end position="213"/>
    </location>
</feature>
<dbReference type="GO" id="GO:0031492">
    <property type="term" value="F:nucleosomal DNA binding"/>
    <property type="evidence" value="ECO:0007669"/>
    <property type="project" value="TreeGrafter"/>
</dbReference>
<dbReference type="EMBL" id="BAABME010004332">
    <property type="protein sequence ID" value="GAA0161988.1"/>
    <property type="molecule type" value="Genomic_DNA"/>
</dbReference>
<dbReference type="GO" id="GO:0003690">
    <property type="term" value="F:double-stranded DNA binding"/>
    <property type="evidence" value="ECO:0007669"/>
    <property type="project" value="TreeGrafter"/>
</dbReference>
<dbReference type="FunFam" id="1.10.10.10:FF:000537">
    <property type="entry name" value="HMG-Y-related protein A"/>
    <property type="match status" value="1"/>
</dbReference>
<dbReference type="SUPFAM" id="SSF46785">
    <property type="entry name" value="Winged helix' DNA-binding domain"/>
    <property type="match status" value="1"/>
</dbReference>
<evidence type="ECO:0000313" key="10">
    <source>
        <dbReference type="EMBL" id="GAA0161988.1"/>
    </source>
</evidence>
<evidence type="ECO:0000313" key="11">
    <source>
        <dbReference type="Proteomes" id="UP001454036"/>
    </source>
</evidence>
<sequence length="262" mass="28098">MGLEGQHINTTTAPQPAPTPNFPSYPEMIMRAIDELNDKKGSNKSTIAKHLESTYGTLPPAHSALLSHHLNKMKQMGQLLMVKNNYMMPNDPNAPPRRGRGRPPKPKAPLPLGYVPPPPRPRGRPPKDPHSLNLKLPSVGSVSGRKRGRPPKSGNSLVESVPRPIGVNSSVELVLPPIGVSGGERRGRGRPPKERDPNSPTLGLTSWPTTVGSITGRKRGRPSKSGNSSVISVPLTNGVSGSERRGRGRPPKVRPVGLDLEA</sequence>
<dbReference type="InterPro" id="IPR005818">
    <property type="entry name" value="Histone_H1/H5_H15"/>
</dbReference>
<evidence type="ECO:0000256" key="1">
    <source>
        <dbReference type="ARBA" id="ARBA00004604"/>
    </source>
</evidence>
<dbReference type="Proteomes" id="UP001454036">
    <property type="component" value="Unassembled WGS sequence"/>
</dbReference>
<dbReference type="Gene3D" id="1.10.10.10">
    <property type="entry name" value="Winged helix-like DNA-binding domain superfamily/Winged helix DNA-binding domain"/>
    <property type="match status" value="1"/>
</dbReference>
<dbReference type="SMART" id="SM00526">
    <property type="entry name" value="H15"/>
    <property type="match status" value="1"/>
</dbReference>
<organism evidence="10 11">
    <name type="scientific">Lithospermum erythrorhizon</name>
    <name type="common">Purple gromwell</name>
    <name type="synonym">Lithospermum officinale var. erythrorhizon</name>
    <dbReference type="NCBI Taxonomy" id="34254"/>
    <lineage>
        <taxon>Eukaryota</taxon>
        <taxon>Viridiplantae</taxon>
        <taxon>Streptophyta</taxon>
        <taxon>Embryophyta</taxon>
        <taxon>Tracheophyta</taxon>
        <taxon>Spermatophyta</taxon>
        <taxon>Magnoliopsida</taxon>
        <taxon>eudicotyledons</taxon>
        <taxon>Gunneridae</taxon>
        <taxon>Pentapetalae</taxon>
        <taxon>asterids</taxon>
        <taxon>lamiids</taxon>
        <taxon>Boraginales</taxon>
        <taxon>Boraginaceae</taxon>
        <taxon>Boraginoideae</taxon>
        <taxon>Lithospermeae</taxon>
        <taxon>Lithospermum</taxon>
    </lineage>
</organism>
<evidence type="ECO:0000256" key="3">
    <source>
        <dbReference type="ARBA" id="ARBA00022990"/>
    </source>
</evidence>
<dbReference type="PRINTS" id="PR00930">
    <property type="entry name" value="HIGHMOBLTYIY"/>
</dbReference>
<protein>
    <recommendedName>
        <fullName evidence="6">HMG-Y-related protein A</fullName>
    </recommendedName>
    <alternativeName>
        <fullName evidence="7">High mobility group A protein</fullName>
    </alternativeName>
</protein>
<dbReference type="InterPro" id="IPR036388">
    <property type="entry name" value="WH-like_DNA-bd_sf"/>
</dbReference>
<dbReference type="InterPro" id="IPR000116">
    <property type="entry name" value="HMGA"/>
</dbReference>
<dbReference type="GO" id="GO:0045910">
    <property type="term" value="P:negative regulation of DNA recombination"/>
    <property type="evidence" value="ECO:0007669"/>
    <property type="project" value="TreeGrafter"/>
</dbReference>
<evidence type="ECO:0000256" key="2">
    <source>
        <dbReference type="ARBA" id="ARBA00022737"/>
    </source>
</evidence>
<dbReference type="InterPro" id="IPR036390">
    <property type="entry name" value="WH_DNA-bd_sf"/>
</dbReference>
<feature type="compositionally biased region" description="Pro residues" evidence="8">
    <location>
        <begin position="106"/>
        <end position="120"/>
    </location>
</feature>
<dbReference type="Pfam" id="PF00538">
    <property type="entry name" value="Linker_histone"/>
    <property type="match status" value="1"/>
</dbReference>
<keyword evidence="4" id="KW-0238">DNA-binding</keyword>
<reference evidence="10 11" key="1">
    <citation type="submission" date="2024-01" db="EMBL/GenBank/DDBJ databases">
        <title>The complete chloroplast genome sequence of Lithospermum erythrorhizon: insights into the phylogenetic relationship among Boraginaceae species and the maternal lineages of purple gromwells.</title>
        <authorList>
            <person name="Okada T."/>
            <person name="Watanabe K."/>
        </authorList>
    </citation>
    <scope>NUCLEOTIDE SEQUENCE [LARGE SCALE GENOMIC DNA]</scope>
</reference>
<comment type="subcellular location">
    <subcellularLocation>
        <location evidence="1">Nucleus</location>
        <location evidence="1">Nucleolus</location>
    </subcellularLocation>
</comment>
<dbReference type="GO" id="GO:0030261">
    <property type="term" value="P:chromosome condensation"/>
    <property type="evidence" value="ECO:0007669"/>
    <property type="project" value="TreeGrafter"/>
</dbReference>
<dbReference type="InterPro" id="IPR017956">
    <property type="entry name" value="AT_hook_DNA-bd_motif"/>
</dbReference>
<evidence type="ECO:0000256" key="5">
    <source>
        <dbReference type="ARBA" id="ARBA00023242"/>
    </source>
</evidence>
<dbReference type="PANTHER" id="PTHR11467:SF103">
    <property type="entry name" value="HMG-Y-RELATED PROTEIN A"/>
    <property type="match status" value="1"/>
</dbReference>
<feature type="region of interest" description="Disordered" evidence="8">
    <location>
        <begin position="1"/>
        <end position="23"/>
    </location>
</feature>
<evidence type="ECO:0000256" key="8">
    <source>
        <dbReference type="SAM" id="MobiDB-lite"/>
    </source>
</evidence>
<dbReference type="Pfam" id="PF02178">
    <property type="entry name" value="AT_hook"/>
    <property type="match status" value="5"/>
</dbReference>
<dbReference type="PANTHER" id="PTHR11467">
    <property type="entry name" value="HISTONE H1"/>
    <property type="match status" value="1"/>
</dbReference>
<name>A0AAV3QHG4_LITER</name>
<comment type="caution">
    <text evidence="10">The sequence shown here is derived from an EMBL/GenBank/DDBJ whole genome shotgun (WGS) entry which is preliminary data.</text>
</comment>
<keyword evidence="11" id="KW-1185">Reference proteome</keyword>